<proteinExistence type="inferred from homology"/>
<feature type="region of interest" description="Disordered" evidence="4">
    <location>
        <begin position="402"/>
        <end position="421"/>
    </location>
</feature>
<organism evidence="7 8">
    <name type="scientific">Pleomassaria siparia CBS 279.74</name>
    <dbReference type="NCBI Taxonomy" id="1314801"/>
    <lineage>
        <taxon>Eukaryota</taxon>
        <taxon>Fungi</taxon>
        <taxon>Dikarya</taxon>
        <taxon>Ascomycota</taxon>
        <taxon>Pezizomycotina</taxon>
        <taxon>Dothideomycetes</taxon>
        <taxon>Pleosporomycetidae</taxon>
        <taxon>Pleosporales</taxon>
        <taxon>Pleomassariaceae</taxon>
        <taxon>Pleomassaria</taxon>
    </lineage>
</organism>
<dbReference type="CDD" id="cd03193">
    <property type="entry name" value="GST_C_Metaxin"/>
    <property type="match status" value="1"/>
</dbReference>
<evidence type="ECO:0000313" key="8">
    <source>
        <dbReference type="Proteomes" id="UP000799428"/>
    </source>
</evidence>
<evidence type="ECO:0000256" key="2">
    <source>
        <dbReference type="ARBA" id="ARBA00022553"/>
    </source>
</evidence>
<feature type="compositionally biased region" description="Acidic residues" evidence="4">
    <location>
        <begin position="712"/>
        <end position="721"/>
    </location>
</feature>
<dbReference type="InterPro" id="IPR036282">
    <property type="entry name" value="Glutathione-S-Trfase_C_sf"/>
</dbReference>
<dbReference type="FunFam" id="1.20.1270.60:FF:000005">
    <property type="entry name" value="Sphingolipid long chain base-responsive pil1"/>
    <property type="match status" value="1"/>
</dbReference>
<comment type="similarity">
    <text evidence="1">Belongs to the metaxin family.</text>
</comment>
<dbReference type="InterPro" id="IPR028245">
    <property type="entry name" value="PIL1/LSP1"/>
</dbReference>
<dbReference type="Pfam" id="PF10568">
    <property type="entry name" value="Tom37"/>
    <property type="match status" value="1"/>
</dbReference>
<dbReference type="GO" id="GO:0036286">
    <property type="term" value="C:eisosome filament"/>
    <property type="evidence" value="ECO:0007669"/>
    <property type="project" value="TreeGrafter"/>
</dbReference>
<feature type="compositionally biased region" description="Basic and acidic residues" evidence="4">
    <location>
        <begin position="680"/>
        <end position="698"/>
    </location>
</feature>
<dbReference type="GO" id="GO:0001401">
    <property type="term" value="C:SAM complex"/>
    <property type="evidence" value="ECO:0007669"/>
    <property type="project" value="InterPro"/>
</dbReference>
<feature type="compositionally biased region" description="Basic and acidic residues" evidence="4">
    <location>
        <begin position="730"/>
        <end position="741"/>
    </location>
</feature>
<evidence type="ECO:0000256" key="3">
    <source>
        <dbReference type="SAM" id="Coils"/>
    </source>
</evidence>
<feature type="region of interest" description="Disordered" evidence="4">
    <location>
        <begin position="663"/>
        <end position="741"/>
    </location>
</feature>
<dbReference type="AlphaFoldDB" id="A0A6G1JUA6"/>
<evidence type="ECO:0000313" key="7">
    <source>
        <dbReference type="EMBL" id="KAF2703903.1"/>
    </source>
</evidence>
<accession>A0A6G1JUA6</accession>
<dbReference type="GO" id="GO:0008289">
    <property type="term" value="F:lipid binding"/>
    <property type="evidence" value="ECO:0007669"/>
    <property type="project" value="TreeGrafter"/>
</dbReference>
<keyword evidence="8" id="KW-1185">Reference proteome</keyword>
<evidence type="ECO:0000259" key="5">
    <source>
        <dbReference type="Pfam" id="PF10568"/>
    </source>
</evidence>
<dbReference type="GO" id="GO:0070941">
    <property type="term" value="P:eisosome assembly"/>
    <property type="evidence" value="ECO:0007669"/>
    <property type="project" value="TreeGrafter"/>
</dbReference>
<dbReference type="GO" id="GO:0005886">
    <property type="term" value="C:plasma membrane"/>
    <property type="evidence" value="ECO:0007669"/>
    <property type="project" value="TreeGrafter"/>
</dbReference>
<dbReference type="SUPFAM" id="SSF47616">
    <property type="entry name" value="GST C-terminal domain-like"/>
    <property type="match status" value="1"/>
</dbReference>
<dbReference type="PANTHER" id="PTHR31962:SF1">
    <property type="entry name" value="SPHINGOLIPID LONG CHAIN BASE-RESPONSIVE PROTEIN PIL1"/>
    <property type="match status" value="1"/>
</dbReference>
<evidence type="ECO:0000256" key="1">
    <source>
        <dbReference type="ARBA" id="ARBA00009170"/>
    </source>
</evidence>
<dbReference type="Pfam" id="PF13805">
    <property type="entry name" value="Pil1"/>
    <property type="match status" value="1"/>
</dbReference>
<dbReference type="GO" id="GO:0006897">
    <property type="term" value="P:endocytosis"/>
    <property type="evidence" value="ECO:0007669"/>
    <property type="project" value="TreeGrafter"/>
</dbReference>
<feature type="domain" description="Mitochondrial outer membrane transport complex Sam37/metaxin N-terminal" evidence="5">
    <location>
        <begin position="21"/>
        <end position="146"/>
    </location>
</feature>
<dbReference type="PANTHER" id="PTHR31962">
    <property type="entry name" value="SPHINGOLIPID LONG CHAIN BASE-RESPONSIVE PROTEIN PIL1"/>
    <property type="match status" value="1"/>
</dbReference>
<evidence type="ECO:0000259" key="6">
    <source>
        <dbReference type="Pfam" id="PF17171"/>
    </source>
</evidence>
<feature type="coiled-coil region" evidence="3">
    <location>
        <begin position="557"/>
        <end position="584"/>
    </location>
</feature>
<feature type="domain" description="Metaxin glutathione S-transferase" evidence="6">
    <location>
        <begin position="236"/>
        <end position="294"/>
    </location>
</feature>
<dbReference type="InterPro" id="IPR033468">
    <property type="entry name" value="Metaxin_GST"/>
</dbReference>
<dbReference type="InterPro" id="IPR019564">
    <property type="entry name" value="Sam37/metaxin_N"/>
</dbReference>
<name>A0A6G1JUA6_9PLEO</name>
<dbReference type="Gene3D" id="1.20.1270.60">
    <property type="entry name" value="Arfaptin homology (AH) domain/BAR domain"/>
    <property type="match status" value="1"/>
</dbReference>
<protein>
    <submittedName>
        <fullName evidence="7">Uncharacterized protein</fullName>
    </submittedName>
</protein>
<dbReference type="Pfam" id="PF17171">
    <property type="entry name" value="GST_C_6"/>
    <property type="match status" value="1"/>
</dbReference>
<dbReference type="InterPro" id="IPR027267">
    <property type="entry name" value="AH/BAR_dom_sf"/>
</dbReference>
<keyword evidence="2" id="KW-0597">Phosphoprotein</keyword>
<dbReference type="EMBL" id="MU005784">
    <property type="protein sequence ID" value="KAF2703903.1"/>
    <property type="molecule type" value="Genomic_DNA"/>
</dbReference>
<gene>
    <name evidence="7" type="ORF">K504DRAFT_473596</name>
</gene>
<keyword evidence="3" id="KW-0175">Coiled coil</keyword>
<dbReference type="OrthoDB" id="5599269at2759"/>
<evidence type="ECO:0000256" key="4">
    <source>
        <dbReference type="SAM" id="MobiDB-lite"/>
    </source>
</evidence>
<dbReference type="Proteomes" id="UP000799428">
    <property type="component" value="Unassembled WGS sequence"/>
</dbReference>
<reference evidence="7" key="1">
    <citation type="journal article" date="2020" name="Stud. Mycol.">
        <title>101 Dothideomycetes genomes: a test case for predicting lifestyles and emergence of pathogens.</title>
        <authorList>
            <person name="Haridas S."/>
            <person name="Albert R."/>
            <person name="Binder M."/>
            <person name="Bloem J."/>
            <person name="Labutti K."/>
            <person name="Salamov A."/>
            <person name="Andreopoulos B."/>
            <person name="Baker S."/>
            <person name="Barry K."/>
            <person name="Bills G."/>
            <person name="Bluhm B."/>
            <person name="Cannon C."/>
            <person name="Castanera R."/>
            <person name="Culley D."/>
            <person name="Daum C."/>
            <person name="Ezra D."/>
            <person name="Gonzalez J."/>
            <person name="Henrissat B."/>
            <person name="Kuo A."/>
            <person name="Liang C."/>
            <person name="Lipzen A."/>
            <person name="Lutzoni F."/>
            <person name="Magnuson J."/>
            <person name="Mondo S."/>
            <person name="Nolan M."/>
            <person name="Ohm R."/>
            <person name="Pangilinan J."/>
            <person name="Park H.-J."/>
            <person name="Ramirez L."/>
            <person name="Alfaro M."/>
            <person name="Sun H."/>
            <person name="Tritt A."/>
            <person name="Yoshinaga Y."/>
            <person name="Zwiers L.-H."/>
            <person name="Turgeon B."/>
            <person name="Goodwin S."/>
            <person name="Spatafora J."/>
            <person name="Crous P."/>
            <person name="Grigoriev I."/>
        </authorList>
    </citation>
    <scope>NUCLEOTIDE SEQUENCE</scope>
    <source>
        <strain evidence="7">CBS 279.74</strain>
    </source>
</reference>
<sequence length="741" mass="81984">MVLELHVWGPAFGLPSIDAECIATIAYIRSIVPRKEWSLIADYDTSVSPQDEFPLLLDGASSASGFSSIVSYLRNHRSRAYDLDQGLSDQQQTDKSAFITYLQSTGNPLIDLTLYVSSENYNTITSSAYTAILPWHKNYTIPPKRRDLARARTSHLGLSSLDVTTAGGEGIGPGSGTASSEFEAAKRAAGIQSEDRMTQPKTLNMGRGKGIGGLLSSPIYAARFKLDALSNELLGPLLDHLGKKEYMFKGDKPSSLDCLAFGYLSLMLYPSVPQAWLKEALLTRYPRLAKYISRLRGEFFGHKDINPVYVWKMSSGCTVDTNTMPANLPWQPRPSRSLLSTSVTLSQEIFTNFPLLSRFMTKGAVIQTTGASTVSRKVESSLPSPFFLNSLITISAATASRAPTASQIQNPPPPSSSTKAGRFFGRSNIGHTFRAKAAGAYGPDLAKKLSQLVKMEKNVMRSMELVSRERMEVAQQLSIWGEACDDDVSDVTDKLGVLIYEIGELEDQYVDRYDQYRVTIKSIRNIEASVQPSRDRKQKITDQIAQLKYKEPNSPKIVVLEQELVRAEAESLVAEAQLSNITREKLKAAFTYQFDAMREHCEKLAIIAGYGKHLLELVDDTPVTPGETRNAYDGYEASKAIIQDCEDALTNWVQQNASVTSKLSTRARTLSQRRRNQVRHQGEGVDLSHQDQSMDRESSLWIPASEHQGNGYEEEGEEDLDAPSTIGTETRGREEARPIAA</sequence>